<dbReference type="Proteomes" id="UP000784294">
    <property type="component" value="Unassembled WGS sequence"/>
</dbReference>
<dbReference type="EMBL" id="CAAALY010055793">
    <property type="protein sequence ID" value="VEL22328.1"/>
    <property type="molecule type" value="Genomic_DNA"/>
</dbReference>
<organism evidence="1 2">
    <name type="scientific">Protopolystoma xenopodis</name>
    <dbReference type="NCBI Taxonomy" id="117903"/>
    <lineage>
        <taxon>Eukaryota</taxon>
        <taxon>Metazoa</taxon>
        <taxon>Spiralia</taxon>
        <taxon>Lophotrochozoa</taxon>
        <taxon>Platyhelminthes</taxon>
        <taxon>Monogenea</taxon>
        <taxon>Polyopisthocotylea</taxon>
        <taxon>Polystomatidea</taxon>
        <taxon>Polystomatidae</taxon>
        <taxon>Protopolystoma</taxon>
    </lineage>
</organism>
<evidence type="ECO:0000313" key="1">
    <source>
        <dbReference type="EMBL" id="VEL22328.1"/>
    </source>
</evidence>
<reference evidence="1" key="1">
    <citation type="submission" date="2018-11" db="EMBL/GenBank/DDBJ databases">
        <authorList>
            <consortium name="Pathogen Informatics"/>
        </authorList>
    </citation>
    <scope>NUCLEOTIDE SEQUENCE</scope>
</reference>
<proteinExistence type="predicted"/>
<protein>
    <recommendedName>
        <fullName evidence="3">ANK_REP_REGION domain-containing protein</fullName>
    </recommendedName>
</protein>
<gene>
    <name evidence="1" type="ORF">PXEA_LOCUS15768</name>
</gene>
<evidence type="ECO:0000313" key="2">
    <source>
        <dbReference type="Proteomes" id="UP000784294"/>
    </source>
</evidence>
<accession>A0A3S5BWY7</accession>
<comment type="caution">
    <text evidence="1">The sequence shown here is derived from an EMBL/GenBank/DDBJ whole genome shotgun (WGS) entry which is preliminary data.</text>
</comment>
<dbReference type="AlphaFoldDB" id="A0A3S5BWY7"/>
<sequence>MLCQQGANLNINNLPPVVVRAGASPCLSAADDPAGRCPLFLALSSGQEELVDMLNNGSRSVSWERFHLKSSP</sequence>
<keyword evidence="2" id="KW-1185">Reference proteome</keyword>
<name>A0A3S5BWY7_9PLAT</name>
<evidence type="ECO:0008006" key="3">
    <source>
        <dbReference type="Google" id="ProtNLM"/>
    </source>
</evidence>